<proteinExistence type="inferred from homology"/>
<feature type="region of interest" description="Disordered" evidence="16">
    <location>
        <begin position="737"/>
        <end position="756"/>
    </location>
</feature>
<feature type="compositionally biased region" description="Basic residues" evidence="16">
    <location>
        <begin position="121"/>
        <end position="143"/>
    </location>
</feature>
<feature type="compositionally biased region" description="Polar residues" evidence="16">
    <location>
        <begin position="701"/>
        <end position="719"/>
    </location>
</feature>
<dbReference type="VEuPathDB" id="VectorBase:AALB017619"/>
<dbReference type="FunFam" id="3.90.70.80:FF:000018">
    <property type="entry name" value="OTU domain-containing protein 5-B"/>
    <property type="match status" value="1"/>
</dbReference>
<evidence type="ECO:0000256" key="15">
    <source>
        <dbReference type="ARBA" id="ARBA00033460"/>
    </source>
</evidence>
<protein>
    <recommendedName>
        <fullName evidence="6">ubiquitinyl hydrolase 1</fullName>
        <ecNumber evidence="6">3.4.19.12</ecNumber>
    </recommendedName>
    <alternativeName>
        <fullName evidence="15">Deubiquitinating enzyme A</fullName>
    </alternativeName>
</protein>
<dbReference type="InterPro" id="IPR003323">
    <property type="entry name" value="OTU_dom"/>
</dbReference>
<dbReference type="InterPro" id="IPR050704">
    <property type="entry name" value="Peptidase_C85-like"/>
</dbReference>
<evidence type="ECO:0000256" key="8">
    <source>
        <dbReference type="ARBA" id="ARBA00022692"/>
    </source>
</evidence>
<sequence length="819" mass="89127">MSALFNFQSLLSVVLLIVCTCTYLRSLFPSFIDRNKSGMLGLFWKFARVGERKSPYVSVACLPVGNQKSAKEESRREEEGTSQSAGGVRTAHRSVVLNQLSSSESQALPREIRFDSDSVGRHRRSPHKNLGRLKQEHYHKRERRERDKTPGSPSYHHHGLPSVSGKKQTSSSCSSPLAGTAGGRSPKSTLPTGPVGGSHSGLTGVNTGSTTGGTVSLGSVIEEALSGYNSGDEHIGPKDAELTPDEWKKRDDAFAKDLQERGFVLHEMEEDGACLFRAISLQIYGDQDMHEEIRHQTMNYIYQNREYFAQFVTEDIADYVKRKRANHVHGNHIEIQAMSEMYNQPINIFNSDQINNGNEPLRLAYQRSSHYNAIVNPYKASVGVGLGLAGYRPDELDIKQVDDAVRMSEELEIEKTMFEDKLKTTDWEATNEAIEEQIARESYLQWCRDNMRKSSSSSTSTTVASAAATLGGGSSQNKSTSTITSTEMMASASGASFSGKQQQQQQTSSFLLEMRKSPTIGQQTTLTAGLAYEGGLKKGGERCAASSSGSKNSSFDLDCLSSLSSAQCSSQNAAAASSFSVQQQYYYSASKSSATTTTTSTANSTCSNNSTMSSGNSTTSIGNSAECNRRKKRILHSSLVDSEHTPCNSIRLFANEFGGSVFCRLDTANYNEMKKCKANSNRTSASNSPRRPESPLETLDNLPTLSPASTSDGSNTQARGSGSGSSSCSSVEITATVESNAKQQPAAPRDEAPVSEFYQSLLESSYTDDGSFGQLSEREMIQKALEESALDFVKRCDGSKASHEDKYGTTDEEYDSPSP</sequence>
<keyword evidence="12" id="KW-1133">Transmembrane helix</keyword>
<evidence type="ECO:0000313" key="18">
    <source>
        <dbReference type="EnsemblMetazoa" id="AALB009291-PA"/>
    </source>
</evidence>
<accession>A0A182FRW5</accession>
<keyword evidence="9" id="KW-0732">Signal</keyword>
<organism evidence="18 19">
    <name type="scientific">Anopheles albimanus</name>
    <name type="common">New world malaria mosquito</name>
    <dbReference type="NCBI Taxonomy" id="7167"/>
    <lineage>
        <taxon>Eukaryota</taxon>
        <taxon>Metazoa</taxon>
        <taxon>Ecdysozoa</taxon>
        <taxon>Arthropoda</taxon>
        <taxon>Hexapoda</taxon>
        <taxon>Insecta</taxon>
        <taxon>Pterygota</taxon>
        <taxon>Neoptera</taxon>
        <taxon>Endopterygota</taxon>
        <taxon>Diptera</taxon>
        <taxon>Nematocera</taxon>
        <taxon>Culicoidea</taxon>
        <taxon>Culicidae</taxon>
        <taxon>Anophelinae</taxon>
        <taxon>Anopheles</taxon>
    </lineage>
</organism>
<evidence type="ECO:0000256" key="2">
    <source>
        <dbReference type="ARBA" id="ARBA00002154"/>
    </source>
</evidence>
<reference evidence="18 19" key="1">
    <citation type="journal article" date="2017" name="G3 (Bethesda)">
        <title>The Physical Genome Mapping of Anopheles albimanus Corrected Scaffold Misassemblies and Identified Interarm Rearrangements in Genus Anopheles.</title>
        <authorList>
            <person name="Artemov G.N."/>
            <person name="Peery A.N."/>
            <person name="Jiang X."/>
            <person name="Tu Z."/>
            <person name="Stegniy V.N."/>
            <person name="Sharakhova M.V."/>
            <person name="Sharakhov I.V."/>
        </authorList>
    </citation>
    <scope>NUCLEOTIDE SEQUENCE [LARGE SCALE GENOMIC DNA]</scope>
    <source>
        <strain evidence="18 19">ALBI9_A</strain>
    </source>
</reference>
<evidence type="ECO:0000256" key="10">
    <source>
        <dbReference type="ARBA" id="ARBA00022786"/>
    </source>
</evidence>
<feature type="region of interest" description="Disordered" evidence="16">
    <location>
        <begin position="677"/>
        <end position="732"/>
    </location>
</feature>
<dbReference type="PANTHER" id="PTHR12419:SF4">
    <property type="entry name" value="OTU DOMAIN-CONTAINING PROTEIN 5"/>
    <property type="match status" value="1"/>
</dbReference>
<dbReference type="VEuPathDB" id="VectorBase:AALB20_033073"/>
<feature type="region of interest" description="Disordered" evidence="16">
    <location>
        <begin position="67"/>
        <end position="92"/>
    </location>
</feature>
<dbReference type="VEuPathDB" id="VectorBase:AALB017618"/>
<evidence type="ECO:0000256" key="11">
    <source>
        <dbReference type="ARBA" id="ARBA00022801"/>
    </source>
</evidence>
<comment type="similarity">
    <text evidence="4">Belongs to the KISH family.</text>
</comment>
<dbReference type="STRING" id="7167.A0A182FRW5"/>
<evidence type="ECO:0000256" key="13">
    <source>
        <dbReference type="ARBA" id="ARBA00023034"/>
    </source>
</evidence>
<feature type="compositionally biased region" description="Basic and acidic residues" evidence="16">
    <location>
        <begin position="110"/>
        <end position="120"/>
    </location>
</feature>
<feature type="compositionally biased region" description="Basic and acidic residues" evidence="16">
    <location>
        <begin position="69"/>
        <end position="79"/>
    </location>
</feature>
<evidence type="ECO:0000256" key="7">
    <source>
        <dbReference type="ARBA" id="ARBA00022670"/>
    </source>
</evidence>
<feature type="region of interest" description="Disordered" evidence="16">
    <location>
        <begin position="596"/>
        <end position="624"/>
    </location>
</feature>
<evidence type="ECO:0000313" key="19">
    <source>
        <dbReference type="Proteomes" id="UP000069272"/>
    </source>
</evidence>
<evidence type="ECO:0000256" key="12">
    <source>
        <dbReference type="ARBA" id="ARBA00022989"/>
    </source>
</evidence>
<feature type="region of interest" description="Disordered" evidence="16">
    <location>
        <begin position="795"/>
        <end position="819"/>
    </location>
</feature>
<dbReference type="EnsemblMetazoa" id="AALB009291-RA">
    <property type="protein sequence ID" value="AALB009291-PA"/>
    <property type="gene ID" value="AALB009291"/>
</dbReference>
<evidence type="ECO:0000256" key="16">
    <source>
        <dbReference type="SAM" id="MobiDB-lite"/>
    </source>
</evidence>
<dbReference type="EC" id="3.4.19.12" evidence="6"/>
<keyword evidence="7" id="KW-0645">Protease</keyword>
<evidence type="ECO:0000256" key="4">
    <source>
        <dbReference type="ARBA" id="ARBA00008961"/>
    </source>
</evidence>
<dbReference type="GO" id="GO:0004843">
    <property type="term" value="F:cysteine-type deubiquitinase activity"/>
    <property type="evidence" value="ECO:0007669"/>
    <property type="project" value="UniProtKB-EC"/>
</dbReference>
<dbReference type="GO" id="GO:0016579">
    <property type="term" value="P:protein deubiquitination"/>
    <property type="evidence" value="ECO:0007669"/>
    <property type="project" value="TreeGrafter"/>
</dbReference>
<comment type="function">
    <text evidence="2">Involved in the early part of the secretory pathway.</text>
</comment>
<feature type="region of interest" description="Disordered" evidence="16">
    <location>
        <begin position="107"/>
        <end position="215"/>
    </location>
</feature>
<dbReference type="AlphaFoldDB" id="A0A182FRW5"/>
<keyword evidence="13" id="KW-0333">Golgi apparatus</keyword>
<dbReference type="Proteomes" id="UP000069272">
    <property type="component" value="Chromosome 2R"/>
</dbReference>
<feature type="compositionally biased region" description="Polar residues" evidence="16">
    <location>
        <begin position="678"/>
        <end position="689"/>
    </location>
</feature>
<keyword evidence="10" id="KW-0833">Ubl conjugation pathway</keyword>
<comment type="subcellular location">
    <subcellularLocation>
        <location evidence="3">Golgi apparatus membrane</location>
        <topology evidence="3">Single-pass type I membrane protein</topology>
    </subcellularLocation>
</comment>
<reference evidence="18" key="2">
    <citation type="submission" date="2022-08" db="UniProtKB">
        <authorList>
            <consortium name="EnsemblMetazoa"/>
        </authorList>
    </citation>
    <scope>IDENTIFICATION</scope>
    <source>
        <strain evidence="18">STECLA/ALBI9_A</strain>
    </source>
</reference>
<dbReference type="Gene3D" id="3.90.70.80">
    <property type="match status" value="1"/>
</dbReference>
<dbReference type="SUPFAM" id="SSF54001">
    <property type="entry name" value="Cysteine proteinases"/>
    <property type="match status" value="1"/>
</dbReference>
<feature type="compositionally biased region" description="Low complexity" evidence="16">
    <location>
        <begin position="162"/>
        <end position="175"/>
    </location>
</feature>
<comment type="catalytic activity">
    <reaction evidence="1">
        <text>Thiol-dependent hydrolysis of ester, thioester, amide, peptide and isopeptide bonds formed by the C-terminal Gly of ubiquitin (a 76-residue protein attached to proteins as an intracellular targeting signal).</text>
        <dbReference type="EC" id="3.4.19.12"/>
    </reaction>
</comment>
<dbReference type="PANTHER" id="PTHR12419">
    <property type="entry name" value="OTU DOMAIN CONTAINING PROTEIN"/>
    <property type="match status" value="1"/>
</dbReference>
<feature type="compositionally biased region" description="Acidic residues" evidence="16">
    <location>
        <begin position="810"/>
        <end position="819"/>
    </location>
</feature>
<evidence type="ECO:0000256" key="6">
    <source>
        <dbReference type="ARBA" id="ARBA00012759"/>
    </source>
</evidence>
<evidence type="ECO:0000256" key="3">
    <source>
        <dbReference type="ARBA" id="ARBA00004614"/>
    </source>
</evidence>
<dbReference type="VEuPathDB" id="VectorBase:AALB20_030433"/>
<dbReference type="InterPro" id="IPR009653">
    <property type="entry name" value="Ksh1"/>
</dbReference>
<dbReference type="Pfam" id="PF06842">
    <property type="entry name" value="DUF1242"/>
    <property type="match status" value="1"/>
</dbReference>
<evidence type="ECO:0000256" key="9">
    <source>
        <dbReference type="ARBA" id="ARBA00022729"/>
    </source>
</evidence>
<keyword evidence="8" id="KW-0812">Transmembrane</keyword>
<feature type="domain" description="OTU" evidence="17">
    <location>
        <begin position="263"/>
        <end position="377"/>
    </location>
</feature>
<keyword evidence="14" id="KW-0472">Membrane</keyword>
<dbReference type="Pfam" id="PF02338">
    <property type="entry name" value="OTU"/>
    <property type="match status" value="1"/>
</dbReference>
<comment type="similarity">
    <text evidence="5">Belongs to the peptidase C85 family.</text>
</comment>
<evidence type="ECO:0000256" key="1">
    <source>
        <dbReference type="ARBA" id="ARBA00000707"/>
    </source>
</evidence>
<evidence type="ECO:0000256" key="14">
    <source>
        <dbReference type="ARBA" id="ARBA00023136"/>
    </source>
</evidence>
<dbReference type="GO" id="GO:0061578">
    <property type="term" value="F:K63-linked deubiquitinase activity"/>
    <property type="evidence" value="ECO:0007669"/>
    <property type="project" value="TreeGrafter"/>
</dbReference>
<keyword evidence="19" id="KW-1185">Reference proteome</keyword>
<evidence type="ECO:0000256" key="5">
    <source>
        <dbReference type="ARBA" id="ARBA00010407"/>
    </source>
</evidence>
<dbReference type="CDD" id="cd22752">
    <property type="entry name" value="OTU_OTUD5-like"/>
    <property type="match status" value="1"/>
</dbReference>
<feature type="compositionally biased region" description="Basic and acidic residues" evidence="16">
    <location>
        <begin position="795"/>
        <end position="809"/>
    </location>
</feature>
<dbReference type="GO" id="GO:0000139">
    <property type="term" value="C:Golgi membrane"/>
    <property type="evidence" value="ECO:0007669"/>
    <property type="project" value="UniProtKB-SubCell"/>
</dbReference>
<feature type="compositionally biased region" description="Low complexity" evidence="16">
    <location>
        <begin position="200"/>
        <end position="215"/>
    </location>
</feature>
<dbReference type="PROSITE" id="PS50802">
    <property type="entry name" value="OTU"/>
    <property type="match status" value="1"/>
</dbReference>
<evidence type="ECO:0000259" key="17">
    <source>
        <dbReference type="PROSITE" id="PS50802"/>
    </source>
</evidence>
<dbReference type="InterPro" id="IPR038765">
    <property type="entry name" value="Papain-like_cys_pep_sf"/>
</dbReference>
<name>A0A182FRW5_ANOAL</name>
<dbReference type="GO" id="GO:0006508">
    <property type="term" value="P:proteolysis"/>
    <property type="evidence" value="ECO:0007669"/>
    <property type="project" value="UniProtKB-KW"/>
</dbReference>
<keyword evidence="11" id="KW-0378">Hydrolase</keyword>